<evidence type="ECO:0000313" key="1">
    <source>
        <dbReference type="EMBL" id="PKA58122.1"/>
    </source>
</evidence>
<gene>
    <name evidence="1" type="ORF">AXF42_Ash019826</name>
</gene>
<evidence type="ECO:0000313" key="2">
    <source>
        <dbReference type="Proteomes" id="UP000236161"/>
    </source>
</evidence>
<proteinExistence type="predicted"/>
<keyword evidence="2" id="KW-1185">Reference proteome</keyword>
<accession>A0A2I0ARF8</accession>
<dbReference type="Proteomes" id="UP000236161">
    <property type="component" value="Unassembled WGS sequence"/>
</dbReference>
<dbReference type="AlphaFoldDB" id="A0A2I0ARF8"/>
<sequence length="79" mass="8584">MAAALIGARRMSSSPFDSIVREKRRAGVIMKIKEAAELFKPSHSYLQLQKSGACKIGVWHSWSDGKAWAMAGCSSSSIL</sequence>
<organism evidence="1 2">
    <name type="scientific">Apostasia shenzhenica</name>
    <dbReference type="NCBI Taxonomy" id="1088818"/>
    <lineage>
        <taxon>Eukaryota</taxon>
        <taxon>Viridiplantae</taxon>
        <taxon>Streptophyta</taxon>
        <taxon>Embryophyta</taxon>
        <taxon>Tracheophyta</taxon>
        <taxon>Spermatophyta</taxon>
        <taxon>Magnoliopsida</taxon>
        <taxon>Liliopsida</taxon>
        <taxon>Asparagales</taxon>
        <taxon>Orchidaceae</taxon>
        <taxon>Apostasioideae</taxon>
        <taxon>Apostasia</taxon>
    </lineage>
</organism>
<protein>
    <submittedName>
        <fullName evidence="1">Uncharacterized protein</fullName>
    </submittedName>
</protein>
<dbReference type="EMBL" id="KZ451956">
    <property type="protein sequence ID" value="PKA58122.1"/>
    <property type="molecule type" value="Genomic_DNA"/>
</dbReference>
<reference evidence="1 2" key="1">
    <citation type="journal article" date="2017" name="Nature">
        <title>The Apostasia genome and the evolution of orchids.</title>
        <authorList>
            <person name="Zhang G.Q."/>
            <person name="Liu K.W."/>
            <person name="Li Z."/>
            <person name="Lohaus R."/>
            <person name="Hsiao Y.Y."/>
            <person name="Niu S.C."/>
            <person name="Wang J.Y."/>
            <person name="Lin Y.C."/>
            <person name="Xu Q."/>
            <person name="Chen L.J."/>
            <person name="Yoshida K."/>
            <person name="Fujiwara S."/>
            <person name="Wang Z.W."/>
            <person name="Zhang Y.Q."/>
            <person name="Mitsuda N."/>
            <person name="Wang M."/>
            <person name="Liu G.H."/>
            <person name="Pecoraro L."/>
            <person name="Huang H.X."/>
            <person name="Xiao X.J."/>
            <person name="Lin M."/>
            <person name="Wu X.Y."/>
            <person name="Wu W.L."/>
            <person name="Chen Y.Y."/>
            <person name="Chang S.B."/>
            <person name="Sakamoto S."/>
            <person name="Ohme-Takagi M."/>
            <person name="Yagi M."/>
            <person name="Zeng S.J."/>
            <person name="Shen C.Y."/>
            <person name="Yeh C.M."/>
            <person name="Luo Y.B."/>
            <person name="Tsai W.C."/>
            <person name="Van de Peer Y."/>
            <person name="Liu Z.J."/>
        </authorList>
    </citation>
    <scope>NUCLEOTIDE SEQUENCE [LARGE SCALE GENOMIC DNA]</scope>
    <source>
        <strain evidence="2">cv. Shenzhen</strain>
        <tissue evidence="1">Stem</tissue>
    </source>
</reference>
<name>A0A2I0ARF8_9ASPA</name>